<protein>
    <submittedName>
        <fullName evidence="1">Uncharacterized protein</fullName>
    </submittedName>
</protein>
<reference evidence="1 2" key="1">
    <citation type="journal article" date="2019" name="Sci. Rep.">
        <title>Orb-weaving spider Araneus ventricosus genome elucidates the spidroin gene catalogue.</title>
        <authorList>
            <person name="Kono N."/>
            <person name="Nakamura H."/>
            <person name="Ohtoshi R."/>
            <person name="Moran D.A.P."/>
            <person name="Shinohara A."/>
            <person name="Yoshida Y."/>
            <person name="Fujiwara M."/>
            <person name="Mori M."/>
            <person name="Tomita M."/>
            <person name="Arakawa K."/>
        </authorList>
    </citation>
    <scope>NUCLEOTIDE SEQUENCE [LARGE SCALE GENOMIC DNA]</scope>
</reference>
<dbReference type="Proteomes" id="UP000499080">
    <property type="component" value="Unassembled WGS sequence"/>
</dbReference>
<name>A0A4Y2RI05_ARAVE</name>
<dbReference type="EMBL" id="BGPR01016908">
    <property type="protein sequence ID" value="GBN74515.1"/>
    <property type="molecule type" value="Genomic_DNA"/>
</dbReference>
<evidence type="ECO:0000313" key="2">
    <source>
        <dbReference type="Proteomes" id="UP000499080"/>
    </source>
</evidence>
<gene>
    <name evidence="1" type="ORF">AVEN_34096_1</name>
</gene>
<proteinExistence type="predicted"/>
<dbReference type="AlphaFoldDB" id="A0A4Y2RI05"/>
<evidence type="ECO:0000313" key="1">
    <source>
        <dbReference type="EMBL" id="GBN74515.1"/>
    </source>
</evidence>
<organism evidence="1 2">
    <name type="scientific">Araneus ventricosus</name>
    <name type="common">Orbweaver spider</name>
    <name type="synonym">Epeira ventricosa</name>
    <dbReference type="NCBI Taxonomy" id="182803"/>
    <lineage>
        <taxon>Eukaryota</taxon>
        <taxon>Metazoa</taxon>
        <taxon>Ecdysozoa</taxon>
        <taxon>Arthropoda</taxon>
        <taxon>Chelicerata</taxon>
        <taxon>Arachnida</taxon>
        <taxon>Araneae</taxon>
        <taxon>Araneomorphae</taxon>
        <taxon>Entelegynae</taxon>
        <taxon>Araneoidea</taxon>
        <taxon>Araneidae</taxon>
        <taxon>Araneus</taxon>
    </lineage>
</organism>
<sequence>MPLTGWLDSVVAISKNLKFVDKKTYSSCPCSCPASPAVIDQTLIAYEAAVKKGKWTVRLKVAAGSLSASHSYGGGIEPGTFGPELSFLTARQKECPMSRGGYWLMHIRGRGDLVVTSRLTRPEASGSKHGSSKDPPCIEKAKSYVAAKRPPVGVVQKYSRWPGLTKKGVRPGEDQRAESRPTIKYDKIIQALFEQGQYF</sequence>
<keyword evidence="2" id="KW-1185">Reference proteome</keyword>
<accession>A0A4Y2RI05</accession>
<comment type="caution">
    <text evidence="1">The sequence shown here is derived from an EMBL/GenBank/DDBJ whole genome shotgun (WGS) entry which is preliminary data.</text>
</comment>